<dbReference type="InterPro" id="IPR000073">
    <property type="entry name" value="AB_hydrolase_1"/>
</dbReference>
<name>A0A231H3H7_9NOCA</name>
<dbReference type="PANTHER" id="PTHR43194:SF2">
    <property type="entry name" value="PEROXISOMAL MEMBRANE PROTEIN LPX1"/>
    <property type="match status" value="1"/>
</dbReference>
<dbReference type="Gene3D" id="3.40.50.1820">
    <property type="entry name" value="alpha/beta hydrolase"/>
    <property type="match status" value="1"/>
</dbReference>
<keyword evidence="3" id="KW-1185">Reference proteome</keyword>
<dbReference type="PRINTS" id="PR00111">
    <property type="entry name" value="ABHYDROLASE"/>
</dbReference>
<dbReference type="SUPFAM" id="SSF53474">
    <property type="entry name" value="alpha/beta-Hydrolases"/>
    <property type="match status" value="1"/>
</dbReference>
<keyword evidence="2" id="KW-0378">Hydrolase</keyword>
<dbReference type="AlphaFoldDB" id="A0A231H3H7"/>
<dbReference type="EC" id="3.1.1.10" evidence="2"/>
<gene>
    <name evidence="2" type="ORF">B7C42_04755</name>
</gene>
<dbReference type="GO" id="GO:0050357">
    <property type="term" value="F:tropinesterase activity"/>
    <property type="evidence" value="ECO:0007669"/>
    <property type="project" value="UniProtKB-EC"/>
</dbReference>
<dbReference type="InterPro" id="IPR050228">
    <property type="entry name" value="Carboxylesterase_BioH"/>
</dbReference>
<dbReference type="PANTHER" id="PTHR43194">
    <property type="entry name" value="HYDROLASE ALPHA/BETA FOLD FAMILY"/>
    <property type="match status" value="1"/>
</dbReference>
<dbReference type="InterPro" id="IPR000639">
    <property type="entry name" value="Epox_hydrolase-like"/>
</dbReference>
<accession>A0A231H3H7</accession>
<protein>
    <submittedName>
        <fullName evidence="2">Tropinesterase</fullName>
        <ecNumber evidence="2">3.1.1.10</ecNumber>
    </submittedName>
</protein>
<dbReference type="PRINTS" id="PR00412">
    <property type="entry name" value="EPOXHYDRLASE"/>
</dbReference>
<dbReference type="Pfam" id="PF00561">
    <property type="entry name" value="Abhydrolase_1"/>
    <property type="match status" value="1"/>
</dbReference>
<sequence length="283" mass="30314">MSIATTGSARPVEFRGAGGLRLAGDCWGDDGDRVVLLLHGTGQTRHSWKRTGIHLAARGFRVIAIDTRGHGDSAWASAAEGYALDVLTQDVCAVLDQIGEPVTLVGASLGGLIGLQVASELGADRVRKLVLVDVVPRIEKGGGTRIRTFMQGNPDGFASLEEAADAIAAYLPHRPRPRSSEGLRRNLRLRPDGRWRWHWDPQFLRKPDHRVHAWVGELESAAATLGVPILVVRGALSDVISREAVEQFVAAVPTAKFVELSGAGHTAAGDDNDAFTDAVVEFV</sequence>
<dbReference type="Proteomes" id="UP000215506">
    <property type="component" value="Unassembled WGS sequence"/>
</dbReference>
<evidence type="ECO:0000313" key="3">
    <source>
        <dbReference type="Proteomes" id="UP000215506"/>
    </source>
</evidence>
<proteinExistence type="predicted"/>
<dbReference type="InterPro" id="IPR029058">
    <property type="entry name" value="AB_hydrolase_fold"/>
</dbReference>
<reference evidence="2 3" key="1">
    <citation type="submission" date="2017-07" db="EMBL/GenBank/DDBJ databases">
        <title>First draft Genome Sequence of Nocardia cerradoensis isolated from human infection.</title>
        <authorList>
            <person name="Carrasco G."/>
        </authorList>
    </citation>
    <scope>NUCLEOTIDE SEQUENCE [LARGE SCALE GENOMIC DNA]</scope>
    <source>
        <strain evidence="2 3">CNM20130759</strain>
    </source>
</reference>
<dbReference type="RefSeq" id="WP_094026569.1">
    <property type="nucleotide sequence ID" value="NZ_NGAF01000010.1"/>
</dbReference>
<comment type="caution">
    <text evidence="2">The sequence shown here is derived from an EMBL/GenBank/DDBJ whole genome shotgun (WGS) entry which is preliminary data.</text>
</comment>
<dbReference type="EMBL" id="NGAF01000010">
    <property type="protein sequence ID" value="OXR43332.1"/>
    <property type="molecule type" value="Genomic_DNA"/>
</dbReference>
<feature type="domain" description="AB hydrolase-1" evidence="1">
    <location>
        <begin position="34"/>
        <end position="267"/>
    </location>
</feature>
<evidence type="ECO:0000259" key="1">
    <source>
        <dbReference type="Pfam" id="PF00561"/>
    </source>
</evidence>
<organism evidence="2 3">
    <name type="scientific">Nocardia cerradoensis</name>
    <dbReference type="NCBI Taxonomy" id="85688"/>
    <lineage>
        <taxon>Bacteria</taxon>
        <taxon>Bacillati</taxon>
        <taxon>Actinomycetota</taxon>
        <taxon>Actinomycetes</taxon>
        <taxon>Mycobacteriales</taxon>
        <taxon>Nocardiaceae</taxon>
        <taxon>Nocardia</taxon>
    </lineage>
</organism>
<evidence type="ECO:0000313" key="2">
    <source>
        <dbReference type="EMBL" id="OXR43332.1"/>
    </source>
</evidence>